<keyword evidence="4 5" id="KW-0472">Membrane</keyword>
<dbReference type="PRINTS" id="PR00237">
    <property type="entry name" value="GPCRRHODOPSN"/>
</dbReference>
<feature type="transmembrane region" description="Helical" evidence="5">
    <location>
        <begin position="317"/>
        <end position="338"/>
    </location>
</feature>
<evidence type="ECO:0000256" key="4">
    <source>
        <dbReference type="ARBA" id="ARBA00023136"/>
    </source>
</evidence>
<keyword evidence="2 5" id="KW-0812">Transmembrane</keyword>
<reference evidence="8" key="1">
    <citation type="submission" date="2025-08" db="UniProtKB">
        <authorList>
            <consortium name="RefSeq"/>
        </authorList>
    </citation>
    <scope>IDENTIFICATION</scope>
</reference>
<feature type="transmembrane region" description="Helical" evidence="5">
    <location>
        <begin position="118"/>
        <end position="143"/>
    </location>
</feature>
<sequence length="359" mass="39840">MINASDVEADSEAYQGDNLLTDDIQLKQLLTLMVSSTVCGLVSIAGVVTNAMCIAVFLKQGGKESVNIPLLAMAVSHLICDLLMLWCCLWNIVVYLQSQPMVIEPVGFNAMTGYLPRIIFFRVTSWLMAFAALQRCVCVVLPLKVRLIFTPSKTAVMTSCVIITAFSAHLTIYVSRELRVISNPAINMTQLVMLVIPELLDLAYKVNQVIFIFLPMVNFIFILTCTLVLLIKLKSSLRWRQGKRATTAINKPTNGDSKSETITETLGQAKTLKNGKESRMTKMIATTTAIFVACTLPSNAAIVYGTIVEFETATTDYLHALAFLFETLNSSVTLMVYYKMSSNFRSNFLILMQIFSIDI</sequence>
<dbReference type="InterPro" id="IPR052954">
    <property type="entry name" value="GPCR-Ligand_Int"/>
</dbReference>
<dbReference type="OrthoDB" id="6104546at2759"/>
<dbReference type="GO" id="GO:0004930">
    <property type="term" value="F:G protein-coupled receptor activity"/>
    <property type="evidence" value="ECO:0007669"/>
    <property type="project" value="InterPro"/>
</dbReference>
<evidence type="ECO:0000256" key="3">
    <source>
        <dbReference type="ARBA" id="ARBA00022989"/>
    </source>
</evidence>
<evidence type="ECO:0000256" key="2">
    <source>
        <dbReference type="ARBA" id="ARBA00022692"/>
    </source>
</evidence>
<dbReference type="SUPFAM" id="SSF81321">
    <property type="entry name" value="Family A G protein-coupled receptor-like"/>
    <property type="match status" value="1"/>
</dbReference>
<dbReference type="PANTHER" id="PTHR46641:SF2">
    <property type="entry name" value="FMRFAMIDE RECEPTOR"/>
    <property type="match status" value="1"/>
</dbReference>
<dbReference type="OMA" id="NAMCIAV"/>
<dbReference type="Proteomes" id="UP001165740">
    <property type="component" value="Chromosome 3"/>
</dbReference>
<feature type="transmembrane region" description="Helical" evidence="5">
    <location>
        <begin position="283"/>
        <end position="305"/>
    </location>
</feature>
<proteinExistence type="predicted"/>
<protein>
    <submittedName>
        <fullName evidence="8">Uncharacterized protein LOC106069175</fullName>
    </submittedName>
</protein>
<evidence type="ECO:0000256" key="5">
    <source>
        <dbReference type="SAM" id="Phobius"/>
    </source>
</evidence>
<dbReference type="PANTHER" id="PTHR46641">
    <property type="entry name" value="FMRFAMIDE RECEPTOR-RELATED"/>
    <property type="match status" value="1"/>
</dbReference>
<feature type="transmembrane region" description="Helical" evidence="5">
    <location>
        <begin position="29"/>
        <end position="58"/>
    </location>
</feature>
<feature type="transmembrane region" description="Helical" evidence="5">
    <location>
        <begin position="70"/>
        <end position="98"/>
    </location>
</feature>
<dbReference type="Gene3D" id="1.20.1070.10">
    <property type="entry name" value="Rhodopsin 7-helix transmembrane proteins"/>
    <property type="match status" value="1"/>
</dbReference>
<dbReference type="KEGG" id="bgt:106069175"/>
<dbReference type="PROSITE" id="PS50262">
    <property type="entry name" value="G_PROTEIN_RECEP_F1_2"/>
    <property type="match status" value="1"/>
</dbReference>
<accession>A0A9U8EER9</accession>
<dbReference type="Pfam" id="PF00001">
    <property type="entry name" value="7tm_1"/>
    <property type="match status" value="1"/>
</dbReference>
<dbReference type="GeneID" id="106069175"/>
<feature type="domain" description="G-protein coupled receptors family 1 profile" evidence="6">
    <location>
        <begin position="49"/>
        <end position="337"/>
    </location>
</feature>
<keyword evidence="3 5" id="KW-1133">Transmembrane helix</keyword>
<dbReference type="InterPro" id="IPR017452">
    <property type="entry name" value="GPCR_Rhodpsn_7TM"/>
</dbReference>
<evidence type="ECO:0000259" key="6">
    <source>
        <dbReference type="PROSITE" id="PS50262"/>
    </source>
</evidence>
<organism evidence="7 8">
    <name type="scientific">Biomphalaria glabrata</name>
    <name type="common">Bloodfluke planorb</name>
    <name type="synonym">Freshwater snail</name>
    <dbReference type="NCBI Taxonomy" id="6526"/>
    <lineage>
        <taxon>Eukaryota</taxon>
        <taxon>Metazoa</taxon>
        <taxon>Spiralia</taxon>
        <taxon>Lophotrochozoa</taxon>
        <taxon>Mollusca</taxon>
        <taxon>Gastropoda</taxon>
        <taxon>Heterobranchia</taxon>
        <taxon>Euthyneura</taxon>
        <taxon>Panpulmonata</taxon>
        <taxon>Hygrophila</taxon>
        <taxon>Lymnaeoidea</taxon>
        <taxon>Planorbidae</taxon>
        <taxon>Biomphalaria</taxon>
    </lineage>
</organism>
<dbReference type="InterPro" id="IPR000276">
    <property type="entry name" value="GPCR_Rhodpsn"/>
</dbReference>
<feature type="transmembrane region" description="Helical" evidence="5">
    <location>
        <begin position="209"/>
        <end position="231"/>
    </location>
</feature>
<keyword evidence="7" id="KW-1185">Reference proteome</keyword>
<evidence type="ECO:0000313" key="8">
    <source>
        <dbReference type="RefSeq" id="XP_013084236.2"/>
    </source>
</evidence>
<feature type="transmembrane region" description="Helical" evidence="5">
    <location>
        <begin position="155"/>
        <end position="174"/>
    </location>
</feature>
<evidence type="ECO:0000256" key="1">
    <source>
        <dbReference type="ARBA" id="ARBA00004370"/>
    </source>
</evidence>
<comment type="subcellular location">
    <subcellularLocation>
        <location evidence="1">Membrane</location>
    </subcellularLocation>
</comment>
<name>A0A9U8EER9_BIOGL</name>
<dbReference type="RefSeq" id="XP_013084236.2">
    <property type="nucleotide sequence ID" value="XM_013228782.2"/>
</dbReference>
<dbReference type="AlphaFoldDB" id="A0A9U8EER9"/>
<dbReference type="GO" id="GO:0016020">
    <property type="term" value="C:membrane"/>
    <property type="evidence" value="ECO:0007669"/>
    <property type="project" value="UniProtKB-SubCell"/>
</dbReference>
<gene>
    <name evidence="8" type="primary">LOC106069175</name>
</gene>
<evidence type="ECO:0000313" key="7">
    <source>
        <dbReference type="Proteomes" id="UP001165740"/>
    </source>
</evidence>